<reference evidence="1" key="2">
    <citation type="journal article" date="2015" name="Fish Shellfish Immunol.">
        <title>Early steps in the European eel (Anguilla anguilla)-Vibrio vulnificus interaction in the gills: Role of the RtxA13 toxin.</title>
        <authorList>
            <person name="Callol A."/>
            <person name="Pajuelo D."/>
            <person name="Ebbesson L."/>
            <person name="Teles M."/>
            <person name="MacKenzie S."/>
            <person name="Amaro C."/>
        </authorList>
    </citation>
    <scope>NUCLEOTIDE SEQUENCE</scope>
</reference>
<sequence>MKCRWNTGAKCIPLPKVKVVSVENKSVHFTVSIEMKTNSVTVR</sequence>
<proteinExistence type="predicted"/>
<dbReference type="EMBL" id="GBXM01022504">
    <property type="protein sequence ID" value="JAH86073.1"/>
    <property type="molecule type" value="Transcribed_RNA"/>
</dbReference>
<evidence type="ECO:0000313" key="1">
    <source>
        <dbReference type="EMBL" id="JAH86073.1"/>
    </source>
</evidence>
<organism evidence="1">
    <name type="scientific">Anguilla anguilla</name>
    <name type="common">European freshwater eel</name>
    <name type="synonym">Muraena anguilla</name>
    <dbReference type="NCBI Taxonomy" id="7936"/>
    <lineage>
        <taxon>Eukaryota</taxon>
        <taxon>Metazoa</taxon>
        <taxon>Chordata</taxon>
        <taxon>Craniata</taxon>
        <taxon>Vertebrata</taxon>
        <taxon>Euteleostomi</taxon>
        <taxon>Actinopterygii</taxon>
        <taxon>Neopterygii</taxon>
        <taxon>Teleostei</taxon>
        <taxon>Anguilliformes</taxon>
        <taxon>Anguillidae</taxon>
        <taxon>Anguilla</taxon>
    </lineage>
</organism>
<name>A0A0E9W9A6_ANGAN</name>
<protein>
    <submittedName>
        <fullName evidence="1">Uncharacterized protein</fullName>
    </submittedName>
</protein>
<dbReference type="AlphaFoldDB" id="A0A0E9W9A6"/>
<reference evidence="1" key="1">
    <citation type="submission" date="2014-11" db="EMBL/GenBank/DDBJ databases">
        <authorList>
            <person name="Amaro Gonzalez C."/>
        </authorList>
    </citation>
    <scope>NUCLEOTIDE SEQUENCE</scope>
</reference>
<accession>A0A0E9W9A6</accession>